<comment type="caution">
    <text evidence="1">The sequence shown here is derived from an EMBL/GenBank/DDBJ whole genome shotgun (WGS) entry which is preliminary data.</text>
</comment>
<reference evidence="1 2" key="1">
    <citation type="submission" date="2024-02" db="EMBL/GenBank/DDBJ databases">
        <title>Chromosome-level genome assembly of the Eurasian Minnow (Phoxinus phoxinus).</title>
        <authorList>
            <person name="Oriowo T.O."/>
            <person name="Martin S."/>
            <person name="Stange M."/>
            <person name="Chrysostomakis Y."/>
            <person name="Brown T."/>
            <person name="Winkler S."/>
            <person name="Kukowka S."/>
            <person name="Myers E.W."/>
            <person name="Bohne A."/>
        </authorList>
    </citation>
    <scope>NUCLEOTIDE SEQUENCE [LARGE SCALE GENOMIC DNA]</scope>
    <source>
        <strain evidence="1">ZFMK-TIS-60720</strain>
        <tissue evidence="1">Whole Organism</tissue>
    </source>
</reference>
<name>A0AAN9DQT7_9TELE</name>
<dbReference type="Proteomes" id="UP001364617">
    <property type="component" value="Unassembled WGS sequence"/>
</dbReference>
<accession>A0AAN9DQT7</accession>
<evidence type="ECO:0000313" key="1">
    <source>
        <dbReference type="EMBL" id="KAK7177031.1"/>
    </source>
</evidence>
<proteinExistence type="predicted"/>
<dbReference type="EMBL" id="JAYKXH010000001">
    <property type="protein sequence ID" value="KAK7177031.1"/>
    <property type="molecule type" value="Genomic_DNA"/>
</dbReference>
<keyword evidence="2" id="KW-1185">Reference proteome</keyword>
<dbReference type="AlphaFoldDB" id="A0AAN9DQT7"/>
<sequence>MACRQEGVFVLKEKGFRMLLLKSSRSGFLLGEMIKKPDKPLVGHFPLEFIHTHTGSCTWIWTCRRRSPDLIEVA</sequence>
<organism evidence="1 2">
    <name type="scientific">Phoxinus phoxinus</name>
    <name type="common">Eurasian minnow</name>
    <dbReference type="NCBI Taxonomy" id="58324"/>
    <lineage>
        <taxon>Eukaryota</taxon>
        <taxon>Metazoa</taxon>
        <taxon>Chordata</taxon>
        <taxon>Craniata</taxon>
        <taxon>Vertebrata</taxon>
        <taxon>Euteleostomi</taxon>
        <taxon>Actinopterygii</taxon>
        <taxon>Neopterygii</taxon>
        <taxon>Teleostei</taxon>
        <taxon>Ostariophysi</taxon>
        <taxon>Cypriniformes</taxon>
        <taxon>Leuciscidae</taxon>
        <taxon>Phoxininae</taxon>
        <taxon>Phoxinus</taxon>
    </lineage>
</organism>
<evidence type="ECO:0000313" key="2">
    <source>
        <dbReference type="Proteomes" id="UP001364617"/>
    </source>
</evidence>
<protein>
    <submittedName>
        <fullName evidence="1">Uncharacterized protein</fullName>
    </submittedName>
</protein>
<gene>
    <name evidence="1" type="ORF">R3I93_001089</name>
</gene>